<organism evidence="2 3">
    <name type="scientific">Rhizodiscina lignyota</name>
    <dbReference type="NCBI Taxonomy" id="1504668"/>
    <lineage>
        <taxon>Eukaryota</taxon>
        <taxon>Fungi</taxon>
        <taxon>Dikarya</taxon>
        <taxon>Ascomycota</taxon>
        <taxon>Pezizomycotina</taxon>
        <taxon>Dothideomycetes</taxon>
        <taxon>Pleosporomycetidae</taxon>
        <taxon>Aulographales</taxon>
        <taxon>Rhizodiscinaceae</taxon>
        <taxon>Rhizodiscina</taxon>
    </lineage>
</organism>
<dbReference type="Gene3D" id="3.40.50.2300">
    <property type="match status" value="1"/>
</dbReference>
<dbReference type="Pfam" id="PF02171">
    <property type="entry name" value="Piwi"/>
    <property type="match status" value="1"/>
</dbReference>
<dbReference type="InterPro" id="IPR036397">
    <property type="entry name" value="RNaseH_sf"/>
</dbReference>
<reference evidence="2" key="1">
    <citation type="journal article" date="2020" name="Stud. Mycol.">
        <title>101 Dothideomycetes genomes: a test case for predicting lifestyles and emergence of pathogens.</title>
        <authorList>
            <person name="Haridas S."/>
            <person name="Albert R."/>
            <person name="Binder M."/>
            <person name="Bloem J."/>
            <person name="Labutti K."/>
            <person name="Salamov A."/>
            <person name="Andreopoulos B."/>
            <person name="Baker S."/>
            <person name="Barry K."/>
            <person name="Bills G."/>
            <person name="Bluhm B."/>
            <person name="Cannon C."/>
            <person name="Castanera R."/>
            <person name="Culley D."/>
            <person name="Daum C."/>
            <person name="Ezra D."/>
            <person name="Gonzalez J."/>
            <person name="Henrissat B."/>
            <person name="Kuo A."/>
            <person name="Liang C."/>
            <person name="Lipzen A."/>
            <person name="Lutzoni F."/>
            <person name="Magnuson J."/>
            <person name="Mondo S."/>
            <person name="Nolan M."/>
            <person name="Ohm R."/>
            <person name="Pangilinan J."/>
            <person name="Park H.-J."/>
            <person name="Ramirez L."/>
            <person name="Alfaro M."/>
            <person name="Sun H."/>
            <person name="Tritt A."/>
            <person name="Yoshinaga Y."/>
            <person name="Zwiers L.-H."/>
            <person name="Turgeon B."/>
            <person name="Goodwin S."/>
            <person name="Spatafora J."/>
            <person name="Crous P."/>
            <person name="Grigoriev I."/>
        </authorList>
    </citation>
    <scope>NUCLEOTIDE SEQUENCE</scope>
    <source>
        <strain evidence="2">CBS 133067</strain>
    </source>
</reference>
<dbReference type="GO" id="GO:0003676">
    <property type="term" value="F:nucleic acid binding"/>
    <property type="evidence" value="ECO:0007669"/>
    <property type="project" value="InterPro"/>
</dbReference>
<proteinExistence type="predicted"/>
<protein>
    <submittedName>
        <fullName evidence="2">Piwi-domain-containing protein</fullName>
    </submittedName>
</protein>
<keyword evidence="3" id="KW-1185">Reference proteome</keyword>
<dbReference type="PROSITE" id="PS50822">
    <property type="entry name" value="PIWI"/>
    <property type="match status" value="1"/>
</dbReference>
<dbReference type="AlphaFoldDB" id="A0A9P4INV4"/>
<dbReference type="InterPro" id="IPR012337">
    <property type="entry name" value="RNaseH-like_sf"/>
</dbReference>
<dbReference type="OrthoDB" id="10252740at2759"/>
<dbReference type="Proteomes" id="UP000799772">
    <property type="component" value="Unassembled WGS sequence"/>
</dbReference>
<name>A0A9P4INV4_9PEZI</name>
<feature type="domain" description="Piwi" evidence="1">
    <location>
        <begin position="139"/>
        <end position="482"/>
    </location>
</feature>
<dbReference type="SMART" id="SM00950">
    <property type="entry name" value="Piwi"/>
    <property type="match status" value="1"/>
</dbReference>
<dbReference type="Gene3D" id="3.30.420.10">
    <property type="entry name" value="Ribonuclease H-like superfamily/Ribonuclease H"/>
    <property type="match status" value="1"/>
</dbReference>
<evidence type="ECO:0000313" key="2">
    <source>
        <dbReference type="EMBL" id="KAF2102683.1"/>
    </source>
</evidence>
<dbReference type="InterPro" id="IPR003165">
    <property type="entry name" value="Piwi"/>
</dbReference>
<dbReference type="EMBL" id="ML978122">
    <property type="protein sequence ID" value="KAF2102683.1"/>
    <property type="molecule type" value="Genomic_DNA"/>
</dbReference>
<accession>A0A9P4INV4</accession>
<dbReference type="SUPFAM" id="SSF53098">
    <property type="entry name" value="Ribonuclease H-like"/>
    <property type="match status" value="1"/>
</dbReference>
<evidence type="ECO:0000259" key="1">
    <source>
        <dbReference type="PROSITE" id="PS50822"/>
    </source>
</evidence>
<dbReference type="PANTHER" id="PTHR22891">
    <property type="entry name" value="EUKARYOTIC TRANSLATION INITIATION FACTOR 2C"/>
    <property type="match status" value="1"/>
</dbReference>
<evidence type="ECO:0000313" key="3">
    <source>
        <dbReference type="Proteomes" id="UP000799772"/>
    </source>
</evidence>
<sequence length="558" mass="62386">MLTFQDALGFDVITKLLRVPAKTLVAPTIQFGDKPSVTPACASWDLRETKFVKPGRPLKQLGIVGLYYEKPLAQPPFLDMAKVAENAIRTLRGHGITIEQETPVLHSQHIPCLETQEQYLDKLKKIFETFFDTYSEMPLALVILPEKSQALYAAIKKITETQLAKMTICCQKDKLSTILTKIDKGATDPFFSNLALKFNFKLGGDTHHINVDKHTERLNADTIMFGGDVTHPRKGDHLATPSIASLVGSVDPHFINIPGSLRLQSGRQEIISDILDMSCERFLAWSRCTAENDGPYRLPQNVLYYRDGVGETQYQTICDEELTAIGKGSEKAFEALGDNLAAETAETPLITCVVAGKRHHARFYPLSNNQTYPSKSGKKPTRNARFEKRGMSILWKGALNGNVKPGLVIEDVITHPEDGDFYLQSHDAIKGTGRSAHYYPIKNDIGLTSQEIQAITHRMCYSYSPATKGISYCAPAYCADKLCTRGRFYLGAWDSNARAANGLIRQGKEEKDEAFKLRVAQHLQNSAFWIDSQSTTSPGNLEWKNPWKQDLQDVMFYV</sequence>
<gene>
    <name evidence="2" type="ORF">NA57DRAFT_71670</name>
</gene>
<comment type="caution">
    <text evidence="2">The sequence shown here is derived from an EMBL/GenBank/DDBJ whole genome shotgun (WGS) entry which is preliminary data.</text>
</comment>